<accession>S7RCW0</accession>
<evidence type="ECO:0000313" key="3">
    <source>
        <dbReference type="Proteomes" id="UP000030669"/>
    </source>
</evidence>
<protein>
    <submittedName>
        <fullName evidence="2">Uncharacterized protein</fullName>
    </submittedName>
</protein>
<keyword evidence="1" id="KW-0472">Membrane</keyword>
<keyword evidence="1" id="KW-0812">Transmembrane</keyword>
<dbReference type="KEGG" id="gtr:GLOTRDRAFT_134115"/>
<dbReference type="HOGENOM" id="CLU_1396464_0_0_1"/>
<organism evidence="2 3">
    <name type="scientific">Gloeophyllum trabeum (strain ATCC 11539 / FP-39264 / Madison 617)</name>
    <name type="common">Brown rot fungus</name>
    <dbReference type="NCBI Taxonomy" id="670483"/>
    <lineage>
        <taxon>Eukaryota</taxon>
        <taxon>Fungi</taxon>
        <taxon>Dikarya</taxon>
        <taxon>Basidiomycota</taxon>
        <taxon>Agaricomycotina</taxon>
        <taxon>Agaricomycetes</taxon>
        <taxon>Gloeophyllales</taxon>
        <taxon>Gloeophyllaceae</taxon>
        <taxon>Gloeophyllum</taxon>
    </lineage>
</organism>
<dbReference type="AlphaFoldDB" id="S7RCW0"/>
<dbReference type="EMBL" id="KB469320">
    <property type="protein sequence ID" value="EPQ50244.1"/>
    <property type="molecule type" value="Genomic_DNA"/>
</dbReference>
<gene>
    <name evidence="2" type="ORF">GLOTRDRAFT_134115</name>
</gene>
<keyword evidence="3" id="KW-1185">Reference proteome</keyword>
<dbReference type="RefSeq" id="XP_007871291.1">
    <property type="nucleotide sequence ID" value="XM_007873100.1"/>
</dbReference>
<sequence length="195" mass="21703">MSTVHPSPPTAAEVASLAEALSVLERLHKGAFKPPPTVLACVLEGGETCRETTFAYGREQLKALGYEKAFQLIKKDFLYDTIREDVPCFLEATLLDKNTGMEVTKFTYTGTPVPEYVQINPEGWEDVLDDVARLRLWVGNPPQSMRGHEQPVVLAVLIAVGITFYIVLAWLLLAFLKRLPLGSMVTSPEDPEHQY</sequence>
<evidence type="ECO:0000313" key="2">
    <source>
        <dbReference type="EMBL" id="EPQ50244.1"/>
    </source>
</evidence>
<dbReference type="Proteomes" id="UP000030669">
    <property type="component" value="Unassembled WGS sequence"/>
</dbReference>
<feature type="transmembrane region" description="Helical" evidence="1">
    <location>
        <begin position="152"/>
        <end position="176"/>
    </location>
</feature>
<name>S7RCW0_GLOTA</name>
<dbReference type="GeneID" id="19302913"/>
<keyword evidence="1" id="KW-1133">Transmembrane helix</keyword>
<proteinExistence type="predicted"/>
<reference evidence="2 3" key="1">
    <citation type="journal article" date="2012" name="Science">
        <title>The Paleozoic origin of enzymatic lignin decomposition reconstructed from 31 fungal genomes.</title>
        <authorList>
            <person name="Floudas D."/>
            <person name="Binder M."/>
            <person name="Riley R."/>
            <person name="Barry K."/>
            <person name="Blanchette R.A."/>
            <person name="Henrissat B."/>
            <person name="Martinez A.T."/>
            <person name="Otillar R."/>
            <person name="Spatafora J.W."/>
            <person name="Yadav J.S."/>
            <person name="Aerts A."/>
            <person name="Benoit I."/>
            <person name="Boyd A."/>
            <person name="Carlson A."/>
            <person name="Copeland A."/>
            <person name="Coutinho P.M."/>
            <person name="de Vries R.P."/>
            <person name="Ferreira P."/>
            <person name="Findley K."/>
            <person name="Foster B."/>
            <person name="Gaskell J."/>
            <person name="Glotzer D."/>
            <person name="Gorecki P."/>
            <person name="Heitman J."/>
            <person name="Hesse C."/>
            <person name="Hori C."/>
            <person name="Igarashi K."/>
            <person name="Jurgens J.A."/>
            <person name="Kallen N."/>
            <person name="Kersten P."/>
            <person name="Kohler A."/>
            <person name="Kuees U."/>
            <person name="Kumar T.K.A."/>
            <person name="Kuo A."/>
            <person name="LaButti K."/>
            <person name="Larrondo L.F."/>
            <person name="Lindquist E."/>
            <person name="Ling A."/>
            <person name="Lombard V."/>
            <person name="Lucas S."/>
            <person name="Lundell T."/>
            <person name="Martin R."/>
            <person name="McLaughlin D.J."/>
            <person name="Morgenstern I."/>
            <person name="Morin E."/>
            <person name="Murat C."/>
            <person name="Nagy L.G."/>
            <person name="Nolan M."/>
            <person name="Ohm R.A."/>
            <person name="Patyshakuliyeva A."/>
            <person name="Rokas A."/>
            <person name="Ruiz-Duenas F.J."/>
            <person name="Sabat G."/>
            <person name="Salamov A."/>
            <person name="Samejima M."/>
            <person name="Schmutz J."/>
            <person name="Slot J.C."/>
            <person name="St John F."/>
            <person name="Stenlid J."/>
            <person name="Sun H."/>
            <person name="Sun S."/>
            <person name="Syed K."/>
            <person name="Tsang A."/>
            <person name="Wiebenga A."/>
            <person name="Young D."/>
            <person name="Pisabarro A."/>
            <person name="Eastwood D.C."/>
            <person name="Martin F."/>
            <person name="Cullen D."/>
            <person name="Grigoriev I.V."/>
            <person name="Hibbett D.S."/>
        </authorList>
    </citation>
    <scope>NUCLEOTIDE SEQUENCE [LARGE SCALE GENOMIC DNA]</scope>
    <source>
        <strain evidence="2 3">ATCC 11539</strain>
    </source>
</reference>
<evidence type="ECO:0000256" key="1">
    <source>
        <dbReference type="SAM" id="Phobius"/>
    </source>
</evidence>